<protein>
    <recommendedName>
        <fullName evidence="2">Late nodulin</fullName>
    </recommendedName>
</protein>
<accession>A0A6C0LT22</accession>
<dbReference type="EMBL" id="MN740566">
    <property type="protein sequence ID" value="QHU34016.1"/>
    <property type="molecule type" value="Genomic_DNA"/>
</dbReference>
<reference evidence="1" key="1">
    <citation type="journal article" date="2020" name="Nature">
        <title>Giant virus diversity and host interactions through global metagenomics.</title>
        <authorList>
            <person name="Schulz F."/>
            <person name="Roux S."/>
            <person name="Paez-Espino D."/>
            <person name="Jungbluth S."/>
            <person name="Walsh D.A."/>
            <person name="Denef V.J."/>
            <person name="McMahon K.D."/>
            <person name="Konstantinidis K.T."/>
            <person name="Eloe-Fadrosh E.A."/>
            <person name="Kyrpides N.C."/>
            <person name="Woyke T."/>
        </authorList>
    </citation>
    <scope>NUCLEOTIDE SEQUENCE</scope>
    <source>
        <strain evidence="1">GVMAG-S-1016704-142</strain>
    </source>
</reference>
<evidence type="ECO:0000313" key="1">
    <source>
        <dbReference type="EMBL" id="QHU34016.1"/>
    </source>
</evidence>
<sequence>MIKSLSIIILIMLVLTLSYLLYDSYKCDSDSFICKNGDTKTCIPNQFKTLISGTGLCSNLN</sequence>
<name>A0A6C0LT22_9ZZZZ</name>
<evidence type="ECO:0008006" key="2">
    <source>
        <dbReference type="Google" id="ProtNLM"/>
    </source>
</evidence>
<organism evidence="1">
    <name type="scientific">viral metagenome</name>
    <dbReference type="NCBI Taxonomy" id="1070528"/>
    <lineage>
        <taxon>unclassified sequences</taxon>
        <taxon>metagenomes</taxon>
        <taxon>organismal metagenomes</taxon>
    </lineage>
</organism>
<dbReference type="AlphaFoldDB" id="A0A6C0LT22"/>
<proteinExistence type="predicted"/>